<protein>
    <submittedName>
        <fullName evidence="1">Uncharacterized protein</fullName>
    </submittedName>
</protein>
<dbReference type="AlphaFoldDB" id="A0A222GBR7"/>
<reference evidence="1 2" key="1">
    <citation type="submission" date="2017-08" db="EMBL/GenBank/DDBJ databases">
        <title>Complete genome of Colwellia sp. NB097-1, a psychrophile bacterium ioslated from Bering Sea.</title>
        <authorList>
            <person name="Chen X."/>
        </authorList>
    </citation>
    <scope>NUCLEOTIDE SEQUENCE [LARGE SCALE GENOMIC DNA]</scope>
    <source>
        <strain evidence="1 2">NB097-1</strain>
    </source>
</reference>
<evidence type="ECO:0000313" key="1">
    <source>
        <dbReference type="EMBL" id="ASP49113.1"/>
    </source>
</evidence>
<dbReference type="Proteomes" id="UP000202259">
    <property type="component" value="Chromosome"/>
</dbReference>
<evidence type="ECO:0000313" key="2">
    <source>
        <dbReference type="Proteomes" id="UP000202259"/>
    </source>
</evidence>
<dbReference type="PANTHER" id="PTHR41983:SF2">
    <property type="entry name" value="SHORT-CHAIN FATTY ACID TRANSPORTER-RELATED"/>
    <property type="match status" value="1"/>
</dbReference>
<dbReference type="PANTHER" id="PTHR41983">
    <property type="entry name" value="SHORT-CHAIN FATTY ACID TRANSPORTER-RELATED"/>
    <property type="match status" value="1"/>
</dbReference>
<proteinExistence type="predicted"/>
<name>A0A222GBR7_9GAMM</name>
<gene>
    <name evidence="1" type="ORF">B5D82_15880</name>
</gene>
<organism evidence="1 2">
    <name type="scientific">Cognaticolwellia beringensis</name>
    <dbReference type="NCBI Taxonomy" id="1967665"/>
    <lineage>
        <taxon>Bacteria</taxon>
        <taxon>Pseudomonadati</taxon>
        <taxon>Pseudomonadota</taxon>
        <taxon>Gammaproteobacteria</taxon>
        <taxon>Alteromonadales</taxon>
        <taxon>Colwelliaceae</taxon>
        <taxon>Cognaticolwellia</taxon>
    </lineage>
</organism>
<dbReference type="InterPro" id="IPR006160">
    <property type="entry name" value="SCFA_transpt_AtoE"/>
</dbReference>
<dbReference type="Pfam" id="PF02667">
    <property type="entry name" value="SCFA_trans"/>
    <property type="match status" value="1"/>
</dbReference>
<sequence length="127" mass="13475">MGIMMFSGLGANLSSWMSAGASIQSLPFITLLSGSLIHFAIPSAGGEWAVIGPALTETALKLTETLPAEQVKAFVSRVAMATAYGETTSNLLQPFFLLIILPIMGVGVQIHTRDVMGFLVIPFIYSL</sequence>
<keyword evidence="2" id="KW-1185">Reference proteome</keyword>
<dbReference type="KEGG" id="cber:B5D82_15880"/>
<accession>A0A222GBR7</accession>
<dbReference type="EMBL" id="CP020465">
    <property type="protein sequence ID" value="ASP49113.1"/>
    <property type="molecule type" value="Genomic_DNA"/>
</dbReference>
<dbReference type="GO" id="GO:0005886">
    <property type="term" value="C:plasma membrane"/>
    <property type="evidence" value="ECO:0007669"/>
    <property type="project" value="TreeGrafter"/>
</dbReference>